<dbReference type="SUPFAM" id="SSF56112">
    <property type="entry name" value="Protein kinase-like (PK-like)"/>
    <property type="match status" value="1"/>
</dbReference>
<feature type="domain" description="Protein kinase" evidence="1">
    <location>
        <begin position="1"/>
        <end position="89"/>
    </location>
</feature>
<keyword evidence="3" id="KW-1185">Reference proteome</keyword>
<dbReference type="Proteomes" id="UP001432027">
    <property type="component" value="Unassembled WGS sequence"/>
</dbReference>
<evidence type="ECO:0000259" key="1">
    <source>
        <dbReference type="PROSITE" id="PS50011"/>
    </source>
</evidence>
<dbReference type="Pfam" id="PF00069">
    <property type="entry name" value="Pkinase"/>
    <property type="match status" value="1"/>
</dbReference>
<dbReference type="GO" id="GO:0005524">
    <property type="term" value="F:ATP binding"/>
    <property type="evidence" value="ECO:0007669"/>
    <property type="project" value="InterPro"/>
</dbReference>
<dbReference type="AlphaFoldDB" id="A0AAV5SHS3"/>
<dbReference type="InterPro" id="IPR050235">
    <property type="entry name" value="CK1_Ser-Thr_kinase"/>
</dbReference>
<dbReference type="Gene3D" id="1.10.510.10">
    <property type="entry name" value="Transferase(Phosphotransferase) domain 1"/>
    <property type="match status" value="1"/>
</dbReference>
<reference evidence="2" key="1">
    <citation type="submission" date="2023-10" db="EMBL/GenBank/DDBJ databases">
        <title>Genome assembly of Pristionchus species.</title>
        <authorList>
            <person name="Yoshida K."/>
            <person name="Sommer R.J."/>
        </authorList>
    </citation>
    <scope>NUCLEOTIDE SEQUENCE</scope>
    <source>
        <strain evidence="2">RS0144</strain>
    </source>
</reference>
<gene>
    <name evidence="2" type="ORF">PENTCL1PPCAC_4175</name>
</gene>
<sequence>SPRTIAEIAAQTLLAVETLHECGFLHRDIKPHNFAIGLPPREATIFMLDFGIARRYREIDGRIRAPRMKVVWAGTKRYASARGLCNEEQ</sequence>
<dbReference type="InterPro" id="IPR011009">
    <property type="entry name" value="Kinase-like_dom_sf"/>
</dbReference>
<dbReference type="EMBL" id="BTSX01000001">
    <property type="protein sequence ID" value="GMS82000.1"/>
    <property type="molecule type" value="Genomic_DNA"/>
</dbReference>
<dbReference type="PROSITE" id="PS50011">
    <property type="entry name" value="PROTEIN_KINASE_DOM"/>
    <property type="match status" value="1"/>
</dbReference>
<accession>A0AAV5SHS3</accession>
<comment type="caution">
    <text evidence="2">The sequence shown here is derived from an EMBL/GenBank/DDBJ whole genome shotgun (WGS) entry which is preliminary data.</text>
</comment>
<feature type="non-terminal residue" evidence="2">
    <location>
        <position position="1"/>
    </location>
</feature>
<organism evidence="2 3">
    <name type="scientific">Pristionchus entomophagus</name>
    <dbReference type="NCBI Taxonomy" id="358040"/>
    <lineage>
        <taxon>Eukaryota</taxon>
        <taxon>Metazoa</taxon>
        <taxon>Ecdysozoa</taxon>
        <taxon>Nematoda</taxon>
        <taxon>Chromadorea</taxon>
        <taxon>Rhabditida</taxon>
        <taxon>Rhabditina</taxon>
        <taxon>Diplogasteromorpha</taxon>
        <taxon>Diplogasteroidea</taxon>
        <taxon>Neodiplogasteridae</taxon>
        <taxon>Pristionchus</taxon>
    </lineage>
</organism>
<evidence type="ECO:0000313" key="3">
    <source>
        <dbReference type="Proteomes" id="UP001432027"/>
    </source>
</evidence>
<name>A0AAV5SHS3_9BILA</name>
<dbReference type="InterPro" id="IPR000719">
    <property type="entry name" value="Prot_kinase_dom"/>
</dbReference>
<proteinExistence type="predicted"/>
<evidence type="ECO:0000313" key="2">
    <source>
        <dbReference type="EMBL" id="GMS82000.1"/>
    </source>
</evidence>
<dbReference type="PANTHER" id="PTHR11909">
    <property type="entry name" value="CASEIN KINASE-RELATED"/>
    <property type="match status" value="1"/>
</dbReference>
<dbReference type="GO" id="GO:0004672">
    <property type="term" value="F:protein kinase activity"/>
    <property type="evidence" value="ECO:0007669"/>
    <property type="project" value="InterPro"/>
</dbReference>
<protein>
    <recommendedName>
        <fullName evidence="1">Protein kinase domain-containing protein</fullName>
    </recommendedName>
</protein>